<reference evidence="1 2" key="1">
    <citation type="submission" date="2018-08" db="EMBL/GenBank/DDBJ databases">
        <title>Vibrio harveyi strains pathogenic to white snook Centropomus viridis Lockington (1877) and potential probiotic bacteria.</title>
        <authorList>
            <person name="Soto-Rodriguez S."/>
            <person name="Gomez-Gil B."/>
            <person name="Lozano-Olvera R."/>
        </authorList>
    </citation>
    <scope>NUCLEOTIDE SEQUENCE [LARGE SCALE GENOMIC DNA]</scope>
    <source>
        <strain evidence="1 2">CAIM 1508</strain>
    </source>
</reference>
<name>A0A8B3DNM1_VIBHA</name>
<dbReference type="RefSeq" id="WP_114091694.1">
    <property type="nucleotide sequence ID" value="NZ_QOUW02000007.1"/>
</dbReference>
<dbReference type="AlphaFoldDB" id="A0A8B3DNM1"/>
<dbReference type="EMBL" id="QOUW02000007">
    <property type="protein sequence ID" value="RIW17910.1"/>
    <property type="molecule type" value="Genomic_DNA"/>
</dbReference>
<organism evidence="1 2">
    <name type="scientific">Vibrio harveyi</name>
    <name type="common">Beneckea harveyi</name>
    <dbReference type="NCBI Taxonomy" id="669"/>
    <lineage>
        <taxon>Bacteria</taxon>
        <taxon>Pseudomonadati</taxon>
        <taxon>Pseudomonadota</taxon>
        <taxon>Gammaproteobacteria</taxon>
        <taxon>Vibrionales</taxon>
        <taxon>Vibrionaceae</taxon>
        <taxon>Vibrio</taxon>
    </lineage>
</organism>
<evidence type="ECO:0000313" key="1">
    <source>
        <dbReference type="EMBL" id="RIW17910.1"/>
    </source>
</evidence>
<protein>
    <submittedName>
        <fullName evidence="1">Uncharacterized protein</fullName>
    </submittedName>
</protein>
<proteinExistence type="predicted"/>
<comment type="caution">
    <text evidence="1">The sequence shown here is derived from an EMBL/GenBank/DDBJ whole genome shotgun (WGS) entry which is preliminary data.</text>
</comment>
<accession>A0A8B3DNM1</accession>
<sequence>MTDKSVLANQLIALFRDRTATVGDLTKLLAGKEPRTDLTASIQDQVIGYAQKAFSLLEQSQLAPTTSIRSLVLDNDGFIESTPVERKLHTNINFAIIYAEQ</sequence>
<dbReference type="Proteomes" id="UP000253437">
    <property type="component" value="Unassembled WGS sequence"/>
</dbReference>
<gene>
    <name evidence="1" type="ORF">DS957_003855</name>
</gene>
<evidence type="ECO:0000313" key="2">
    <source>
        <dbReference type="Proteomes" id="UP000253437"/>
    </source>
</evidence>